<organism evidence="2">
    <name type="scientific">marine metagenome</name>
    <dbReference type="NCBI Taxonomy" id="408172"/>
    <lineage>
        <taxon>unclassified sequences</taxon>
        <taxon>metagenomes</taxon>
        <taxon>ecological metagenomes</taxon>
    </lineage>
</organism>
<dbReference type="PANTHER" id="PTHR19328:SF75">
    <property type="entry name" value="ALDOSE SUGAR DEHYDROGENASE YLII"/>
    <property type="match status" value="1"/>
</dbReference>
<dbReference type="InterPro" id="IPR011042">
    <property type="entry name" value="6-blade_b-propeller_TolB-like"/>
</dbReference>
<dbReference type="EMBL" id="UINC01000114">
    <property type="protein sequence ID" value="SUZ49416.1"/>
    <property type="molecule type" value="Genomic_DNA"/>
</dbReference>
<dbReference type="PROSITE" id="PS51257">
    <property type="entry name" value="PROKAR_LIPOPROTEIN"/>
    <property type="match status" value="1"/>
</dbReference>
<evidence type="ECO:0000259" key="1">
    <source>
        <dbReference type="Pfam" id="PF07995"/>
    </source>
</evidence>
<name>A0A381N486_9ZZZZ</name>
<dbReference type="InterPro" id="IPR011041">
    <property type="entry name" value="Quinoprot_gluc/sorb_DH_b-prop"/>
</dbReference>
<proteinExistence type="predicted"/>
<dbReference type="SUPFAM" id="SSF50952">
    <property type="entry name" value="Soluble quinoprotein glucose dehydrogenase"/>
    <property type="match status" value="1"/>
</dbReference>
<dbReference type="PANTHER" id="PTHR19328">
    <property type="entry name" value="HEDGEHOG-INTERACTING PROTEIN"/>
    <property type="match status" value="1"/>
</dbReference>
<sequence>MKFLLNPLILWAALVLAACSSIENDSATIIRTAFHDFSVDTVTGGLVHPFSMVFTPEGDLLVTERPGRLRIIRDDVLIDDPVEGLPEILAIGQGAMPQDGREQAGMRDLILHPDFAENRLLYLSYTKPGPDSLGNIAVVRGRFENDRLSDVEELFHADAFGNGSNRSSQWGGRLALDGKGYLFITIGDRQWPSEGDLAAHPSQNLASHNGTTIRLHEDGRVPEDNPFVGQDGVHSEIWTYGHRNAQGLALHPETGDLWLNEHGPQGGDELNLVRPGLNYGWPVVGFGVNYRTGIAIHSATHQDSMEPPVHIWVPSIGVTGMLFYTGAAFPDWRGDMIVASLRGEQLVRLTLDGQQVAREETLMNGMGRIRDVRQGPEGIIYLAMDGDARGFDGDPTPIVRLIPTRVR</sequence>
<dbReference type="Pfam" id="PF07995">
    <property type="entry name" value="GSDH"/>
    <property type="match status" value="1"/>
</dbReference>
<accession>A0A381N486</accession>
<protein>
    <recommendedName>
        <fullName evidence="1">Glucose/Sorbosone dehydrogenase domain-containing protein</fullName>
    </recommendedName>
</protein>
<feature type="domain" description="Glucose/Sorbosone dehydrogenase" evidence="1">
    <location>
        <begin position="47"/>
        <end position="387"/>
    </location>
</feature>
<dbReference type="AlphaFoldDB" id="A0A381N486"/>
<reference evidence="2" key="1">
    <citation type="submission" date="2018-05" db="EMBL/GenBank/DDBJ databases">
        <authorList>
            <person name="Lanie J.A."/>
            <person name="Ng W.-L."/>
            <person name="Kazmierczak K.M."/>
            <person name="Andrzejewski T.M."/>
            <person name="Davidsen T.M."/>
            <person name="Wayne K.J."/>
            <person name="Tettelin H."/>
            <person name="Glass J.I."/>
            <person name="Rusch D."/>
            <person name="Podicherti R."/>
            <person name="Tsui H.-C.T."/>
            <person name="Winkler M.E."/>
        </authorList>
    </citation>
    <scope>NUCLEOTIDE SEQUENCE</scope>
</reference>
<gene>
    <name evidence="2" type="ORF">METZ01_LOCUS2270</name>
</gene>
<dbReference type="Gene3D" id="2.120.10.30">
    <property type="entry name" value="TolB, C-terminal domain"/>
    <property type="match status" value="1"/>
</dbReference>
<evidence type="ECO:0000313" key="2">
    <source>
        <dbReference type="EMBL" id="SUZ49416.1"/>
    </source>
</evidence>
<dbReference type="InterPro" id="IPR012938">
    <property type="entry name" value="Glc/Sorbosone_DH"/>
</dbReference>